<dbReference type="PANTHER" id="PTHR34220:SF7">
    <property type="entry name" value="SENSOR HISTIDINE KINASE YPDA"/>
    <property type="match status" value="1"/>
</dbReference>
<organism evidence="5 6">
    <name type="scientific">Filimonas lacunae</name>
    <dbReference type="NCBI Taxonomy" id="477680"/>
    <lineage>
        <taxon>Bacteria</taxon>
        <taxon>Pseudomonadati</taxon>
        <taxon>Bacteroidota</taxon>
        <taxon>Chitinophagia</taxon>
        <taxon>Chitinophagales</taxon>
        <taxon>Chitinophagaceae</taxon>
        <taxon>Filimonas</taxon>
    </lineage>
</organism>
<proteinExistence type="predicted"/>
<gene>
    <name evidence="5" type="ORF">SAMN05421788_10815</name>
</gene>
<keyword evidence="3" id="KW-0732">Signal</keyword>
<dbReference type="KEGG" id="fln:FLA_1859"/>
<protein>
    <submittedName>
        <fullName evidence="5">Histidine kinase</fullName>
    </submittedName>
</protein>
<keyword evidence="2" id="KW-0812">Transmembrane</keyword>
<keyword evidence="6" id="KW-1185">Reference proteome</keyword>
<dbReference type="Pfam" id="PF06580">
    <property type="entry name" value="His_kinase"/>
    <property type="match status" value="1"/>
</dbReference>
<evidence type="ECO:0000256" key="2">
    <source>
        <dbReference type="SAM" id="Phobius"/>
    </source>
</evidence>
<dbReference type="InterPro" id="IPR011990">
    <property type="entry name" value="TPR-like_helical_dom_sf"/>
</dbReference>
<dbReference type="STRING" id="477680.SAMN05421788_10815"/>
<evidence type="ECO:0000313" key="5">
    <source>
        <dbReference type="EMBL" id="SIT28387.1"/>
    </source>
</evidence>
<evidence type="ECO:0000259" key="4">
    <source>
        <dbReference type="Pfam" id="PF06580"/>
    </source>
</evidence>
<dbReference type="OrthoDB" id="607947at2"/>
<keyword evidence="2" id="KW-0472">Membrane</keyword>
<dbReference type="InterPro" id="IPR050640">
    <property type="entry name" value="Bact_2-comp_sensor_kinase"/>
</dbReference>
<dbReference type="InterPro" id="IPR010559">
    <property type="entry name" value="Sig_transdc_His_kin_internal"/>
</dbReference>
<feature type="coiled-coil region" evidence="1">
    <location>
        <begin position="466"/>
        <end position="493"/>
    </location>
</feature>
<feature type="chain" id="PRO_5011482968" evidence="3">
    <location>
        <begin position="20"/>
        <end position="630"/>
    </location>
</feature>
<keyword evidence="2" id="KW-1133">Transmembrane helix</keyword>
<evidence type="ECO:0000256" key="1">
    <source>
        <dbReference type="SAM" id="Coils"/>
    </source>
</evidence>
<dbReference type="GO" id="GO:0000155">
    <property type="term" value="F:phosphorelay sensor kinase activity"/>
    <property type="evidence" value="ECO:0007669"/>
    <property type="project" value="InterPro"/>
</dbReference>
<keyword evidence="5" id="KW-0418">Kinase</keyword>
<feature type="domain" description="Signal transduction histidine kinase internal region" evidence="4">
    <location>
        <begin position="426"/>
        <end position="502"/>
    </location>
</feature>
<evidence type="ECO:0000256" key="3">
    <source>
        <dbReference type="SAM" id="SignalP"/>
    </source>
</evidence>
<dbReference type="Gene3D" id="3.30.565.10">
    <property type="entry name" value="Histidine kinase-like ATPase, C-terminal domain"/>
    <property type="match status" value="1"/>
</dbReference>
<reference evidence="6" key="1">
    <citation type="submission" date="2017-01" db="EMBL/GenBank/DDBJ databases">
        <authorList>
            <person name="Varghese N."/>
            <person name="Submissions S."/>
        </authorList>
    </citation>
    <scope>NUCLEOTIDE SEQUENCE [LARGE SCALE GENOMIC DNA]</scope>
    <source>
        <strain evidence="6">DSM 21054</strain>
    </source>
</reference>
<sequence length="630" mass="72869">MKRTLLLLCLLVLYLTACKQKPAGREASAPVVAGINETTAILNRLIDQESRIGADSMSRQLIALEPHVKDTVSKAYYLYLKGNRYLRNKDADSADLCYRAMLDSTGIDTVRNLDVFLLQHSGLLRASMDTVIDDHTFERLRPLIKLAEKYKYPNLWRLYNLGAETYFRYGDSVMPEIYTRMAIAQYPRKNDLFQQSVFMEQLSRSYEKKKDHTTAFLYEDSAMYYARQLNDKRRLASVYSALGVLHINTGDTAVGHVYLDSSFALKRELNEITYNDWLNMGMEAIEKHTPAKAIPLLKEALAIAKKQKNQDMLNRAYGTIYEALWQMGDYKNAIRYMDSSSIAAMRAMYQQQYKQVAKMEAINNLKEEQLKTIALNKENENKAIQLRQQRWLIIILAALLLLAVGVGYLLVERRRLRNKKRNIELEQQLLRSQMEPHFIFNTLSVLQSFIRNNEPEKATKYLNQFARLLRINLENSRENLVALKEEVEALENYLSLQAMRFEGVFEYRVHAFEGYEEEEIYIPPMLLQPFVENAIQHGMRNLAYKGHIEVNIRLKGQALYCTIEDNGAGLQQHEKQVAKKSLSGIITQERLAILSRQTHQPATLVITDRQQQGQKGLKVEMVIPVRRRSV</sequence>
<dbReference type="PANTHER" id="PTHR34220">
    <property type="entry name" value="SENSOR HISTIDINE KINASE YPDA"/>
    <property type="match status" value="1"/>
</dbReference>
<dbReference type="AlphaFoldDB" id="A0A173MEA1"/>
<accession>A0A173MEA1</accession>
<feature type="transmembrane region" description="Helical" evidence="2">
    <location>
        <begin position="391"/>
        <end position="411"/>
    </location>
</feature>
<evidence type="ECO:0000313" key="6">
    <source>
        <dbReference type="Proteomes" id="UP000186917"/>
    </source>
</evidence>
<dbReference type="GO" id="GO:0016020">
    <property type="term" value="C:membrane"/>
    <property type="evidence" value="ECO:0007669"/>
    <property type="project" value="InterPro"/>
</dbReference>
<dbReference type="RefSeq" id="WP_076381059.1">
    <property type="nucleotide sequence ID" value="NZ_AP017422.1"/>
</dbReference>
<keyword evidence="1" id="KW-0175">Coiled coil</keyword>
<dbReference type="SUPFAM" id="SSF48452">
    <property type="entry name" value="TPR-like"/>
    <property type="match status" value="1"/>
</dbReference>
<dbReference type="SUPFAM" id="SSF55874">
    <property type="entry name" value="ATPase domain of HSP90 chaperone/DNA topoisomerase II/histidine kinase"/>
    <property type="match status" value="1"/>
</dbReference>
<dbReference type="EMBL" id="FTOR01000008">
    <property type="protein sequence ID" value="SIT28387.1"/>
    <property type="molecule type" value="Genomic_DNA"/>
</dbReference>
<dbReference type="InterPro" id="IPR036890">
    <property type="entry name" value="HATPase_C_sf"/>
</dbReference>
<feature type="signal peptide" evidence="3">
    <location>
        <begin position="1"/>
        <end position="19"/>
    </location>
</feature>
<dbReference type="Proteomes" id="UP000186917">
    <property type="component" value="Unassembled WGS sequence"/>
</dbReference>
<name>A0A173MEA1_9BACT</name>
<keyword evidence="5" id="KW-0808">Transferase</keyword>
<dbReference type="Gene3D" id="1.25.40.10">
    <property type="entry name" value="Tetratricopeptide repeat domain"/>
    <property type="match status" value="1"/>
</dbReference>